<dbReference type="SMART" id="SM00249">
    <property type="entry name" value="PHD"/>
    <property type="match status" value="2"/>
</dbReference>
<evidence type="ECO:0000256" key="2">
    <source>
        <dbReference type="ARBA" id="ARBA00022723"/>
    </source>
</evidence>
<feature type="compositionally biased region" description="Basic residues" evidence="8">
    <location>
        <begin position="1915"/>
        <end position="1924"/>
    </location>
</feature>
<proteinExistence type="predicted"/>
<feature type="compositionally biased region" description="Basic and acidic residues" evidence="8">
    <location>
        <begin position="1033"/>
        <end position="1043"/>
    </location>
</feature>
<dbReference type="InterPro" id="IPR019787">
    <property type="entry name" value="Znf_PHD-finger"/>
</dbReference>
<evidence type="ECO:0000256" key="8">
    <source>
        <dbReference type="SAM" id="MobiDB-lite"/>
    </source>
</evidence>
<dbReference type="PROSITE" id="PS50016">
    <property type="entry name" value="ZF_PHD_2"/>
    <property type="match status" value="2"/>
</dbReference>
<dbReference type="Pfam" id="PF00628">
    <property type="entry name" value="PHD"/>
    <property type="match status" value="2"/>
</dbReference>
<evidence type="ECO:0000256" key="3">
    <source>
        <dbReference type="ARBA" id="ARBA00022771"/>
    </source>
</evidence>
<comment type="caution">
    <text evidence="11">The sequence shown here is derived from an EMBL/GenBank/DDBJ whole genome shotgun (WGS) entry which is preliminary data.</text>
</comment>
<evidence type="ECO:0000256" key="5">
    <source>
        <dbReference type="ARBA" id="ARBA00023117"/>
    </source>
</evidence>
<feature type="compositionally biased region" description="Pro residues" evidence="8">
    <location>
        <begin position="21"/>
        <end position="32"/>
    </location>
</feature>
<feature type="compositionally biased region" description="Polar residues" evidence="8">
    <location>
        <begin position="1375"/>
        <end position="1399"/>
    </location>
</feature>
<dbReference type="InterPro" id="IPR013083">
    <property type="entry name" value="Znf_RING/FYVE/PHD"/>
</dbReference>
<dbReference type="GO" id="GO:0005654">
    <property type="term" value="C:nucleoplasm"/>
    <property type="evidence" value="ECO:0007669"/>
    <property type="project" value="UniProtKB-ARBA"/>
</dbReference>
<evidence type="ECO:0000256" key="1">
    <source>
        <dbReference type="ARBA" id="ARBA00004123"/>
    </source>
</evidence>
<dbReference type="Gene3D" id="1.20.920.10">
    <property type="entry name" value="Bromodomain-like"/>
    <property type="match status" value="1"/>
</dbReference>
<dbReference type="PANTHER" id="PTHR47162">
    <property type="entry name" value="OS02G0192300 PROTEIN"/>
    <property type="match status" value="1"/>
</dbReference>
<dbReference type="SUPFAM" id="SSF47370">
    <property type="entry name" value="Bromodomain"/>
    <property type="match status" value="1"/>
</dbReference>
<reference evidence="11" key="1">
    <citation type="journal article" date="2022" name="Cell">
        <title>Repeat-based holocentromeres influence genome architecture and karyotype evolution.</title>
        <authorList>
            <person name="Hofstatter P.G."/>
            <person name="Thangavel G."/>
            <person name="Lux T."/>
            <person name="Neumann P."/>
            <person name="Vondrak T."/>
            <person name="Novak P."/>
            <person name="Zhang M."/>
            <person name="Costa L."/>
            <person name="Castellani M."/>
            <person name="Scott A."/>
            <person name="Toegelov H."/>
            <person name="Fuchs J."/>
            <person name="Mata-Sucre Y."/>
            <person name="Dias Y."/>
            <person name="Vanzela A.L.L."/>
            <person name="Huettel B."/>
            <person name="Almeida C.C.S."/>
            <person name="Simkova H."/>
            <person name="Souza G."/>
            <person name="Pedrosa-Harand A."/>
            <person name="Macas J."/>
            <person name="Mayer K.F.X."/>
            <person name="Houben A."/>
            <person name="Marques A."/>
        </authorList>
    </citation>
    <scope>NUCLEOTIDE SEQUENCE</scope>
    <source>
        <strain evidence="11">RhyBre1mFocal</strain>
    </source>
</reference>
<dbReference type="Proteomes" id="UP001151287">
    <property type="component" value="Unassembled WGS sequence"/>
</dbReference>
<feature type="domain" description="PHD-type" evidence="9">
    <location>
        <begin position="1206"/>
        <end position="1256"/>
    </location>
</feature>
<feature type="domain" description="PHD-type" evidence="9">
    <location>
        <begin position="102"/>
        <end position="153"/>
    </location>
</feature>
<accession>A0A9Q0D0D1</accession>
<dbReference type="Pfam" id="PF15612">
    <property type="entry name" value="WHIM1"/>
    <property type="match status" value="1"/>
</dbReference>
<keyword evidence="2" id="KW-0479">Metal-binding</keyword>
<dbReference type="InterPro" id="IPR018501">
    <property type="entry name" value="DDT_dom"/>
</dbReference>
<dbReference type="SMART" id="SM00184">
    <property type="entry name" value="RING"/>
    <property type="match status" value="2"/>
</dbReference>
<evidence type="ECO:0000256" key="4">
    <source>
        <dbReference type="ARBA" id="ARBA00022833"/>
    </source>
</evidence>
<dbReference type="SUPFAM" id="SSF57903">
    <property type="entry name" value="FYVE/PHD zinc finger"/>
    <property type="match status" value="2"/>
</dbReference>
<evidence type="ECO:0000313" key="11">
    <source>
        <dbReference type="EMBL" id="KAJ1703502.1"/>
    </source>
</evidence>
<comment type="subcellular location">
    <subcellularLocation>
        <location evidence="1">Nucleus</location>
    </subcellularLocation>
</comment>
<feature type="region of interest" description="Disordered" evidence="8">
    <location>
        <begin position="1896"/>
        <end position="1924"/>
    </location>
</feature>
<evidence type="ECO:0000256" key="6">
    <source>
        <dbReference type="ARBA" id="ARBA00023242"/>
    </source>
</evidence>
<evidence type="ECO:0000259" key="9">
    <source>
        <dbReference type="PROSITE" id="PS50016"/>
    </source>
</evidence>
<feature type="compositionally biased region" description="Low complexity" evidence="8">
    <location>
        <begin position="1896"/>
        <end position="1910"/>
    </location>
</feature>
<keyword evidence="3 7" id="KW-0863">Zinc-finger</keyword>
<keyword evidence="6" id="KW-0539">Nucleus</keyword>
<feature type="domain" description="DDT" evidence="10">
    <location>
        <begin position="690"/>
        <end position="752"/>
    </location>
</feature>
<protein>
    <submittedName>
        <fullName evidence="11">Uncharacterized protein</fullName>
    </submittedName>
</protein>
<dbReference type="EMBL" id="JAMQYH010000001">
    <property type="protein sequence ID" value="KAJ1703502.1"/>
    <property type="molecule type" value="Genomic_DNA"/>
</dbReference>
<name>A0A9Q0D0D1_9POAL</name>
<evidence type="ECO:0000259" key="10">
    <source>
        <dbReference type="PROSITE" id="PS50827"/>
    </source>
</evidence>
<feature type="compositionally biased region" description="Basic and acidic residues" evidence="8">
    <location>
        <begin position="1258"/>
        <end position="1273"/>
    </location>
</feature>
<dbReference type="Gene3D" id="3.30.40.10">
    <property type="entry name" value="Zinc/RING finger domain, C3HC4 (zinc finger)"/>
    <property type="match status" value="2"/>
</dbReference>
<feature type="region of interest" description="Disordered" evidence="8">
    <location>
        <begin position="1256"/>
        <end position="1283"/>
    </location>
</feature>
<dbReference type="GO" id="GO:0008270">
    <property type="term" value="F:zinc ion binding"/>
    <property type="evidence" value="ECO:0007669"/>
    <property type="project" value="UniProtKB-KW"/>
</dbReference>
<dbReference type="PROSITE" id="PS50827">
    <property type="entry name" value="DDT"/>
    <property type="match status" value="1"/>
</dbReference>
<dbReference type="PROSITE" id="PS01359">
    <property type="entry name" value="ZF_PHD_1"/>
    <property type="match status" value="2"/>
</dbReference>
<feature type="region of interest" description="Disordered" evidence="8">
    <location>
        <begin position="1"/>
        <end position="64"/>
    </location>
</feature>
<dbReference type="InterPro" id="IPR011011">
    <property type="entry name" value="Znf_FYVE_PHD"/>
</dbReference>
<dbReference type="OrthoDB" id="692644at2759"/>
<dbReference type="InterPro" id="IPR036427">
    <property type="entry name" value="Bromodomain-like_sf"/>
</dbReference>
<dbReference type="InterPro" id="IPR019786">
    <property type="entry name" value="Zinc_finger_PHD-type_CS"/>
</dbReference>
<dbReference type="InterPro" id="IPR003888">
    <property type="entry name" value="FYrich_N"/>
</dbReference>
<evidence type="ECO:0000313" key="12">
    <source>
        <dbReference type="Proteomes" id="UP001151287"/>
    </source>
</evidence>
<dbReference type="CDD" id="cd15519">
    <property type="entry name" value="PHD1_Lid2p_like"/>
    <property type="match status" value="1"/>
</dbReference>
<feature type="region of interest" description="Disordered" evidence="8">
    <location>
        <begin position="1027"/>
        <end position="1047"/>
    </location>
</feature>
<dbReference type="InterPro" id="IPR001841">
    <property type="entry name" value="Znf_RING"/>
</dbReference>
<gene>
    <name evidence="11" type="ORF">LUZ63_003281</name>
</gene>
<keyword evidence="5" id="KW-0103">Bromodomain</keyword>
<keyword evidence="12" id="KW-1185">Reference proteome</keyword>
<keyword evidence="4" id="KW-0862">Zinc</keyword>
<feature type="region of interest" description="Disordered" evidence="8">
    <location>
        <begin position="1371"/>
        <end position="1417"/>
    </location>
</feature>
<dbReference type="InterPro" id="IPR001965">
    <property type="entry name" value="Znf_PHD"/>
</dbReference>
<sequence length="1924" mass="214136">MDSDQEPKRPLQFSIDLNEDPPTPPSEPPRSDPNPFSDHEPTPDKPGPSEPEGTPDPTDPSEPMQFLPYEAYMLAYKFHGIVTPSRGLPAEFPGEAGFGLPALACGYCSRTELPGATMVCDGCERGFHLACAVPPAMWHQRIDEWVCPECQAAGVPARKWSLAGGANPMLDMNAPPPSEAEASQPQQTGILSRYQRPNESDLSPLSGLATSLRHFAINNSGILTDSTNRGSFHIQGLPTDGRHFMPAFNLGPGSMYLPTEADSINDSLVPHRSTYVRRRRVRSNIFTASYLTQNQEILRAGGGSSSSRGLGLEPFMDLDAMQPRFSDSAAPPRLPRYLIEENGRYTQRDLGVGFPIQFEDYYIVNLGEVDFRMAYHTNCEIFPVGFTSYWHDRVTCSLFEFEVLDGGNNGPHFRVRRIPCSAFPLPSASTVLFPNTAKAADSSTDKTDSAVSCITTAPDGEDDIMALLEEPGQLDEDLTACLKGNLGNKQEASGSQLNLFSSCTEKEASPTDQIGEFVVQGENLTLVWGKVVCTILDACCELYRQSGKVQFCCNHVSDSSKTMDNLGHLARVCCACGPVGILKTIQNEKDLESSCLAVREWLDRDRAGLDFVFVQEIIENLLPACGNCTRYHFLSNRSNFLESLTVASENLVAVPKNGVKGMVEALYWSRKLHRNDEPPGGKPFSKRLPAKLAGDVFQIWEFMYRFKDILDLQELPSYEDIEEELINPWPETPRVTRNQLEVVRSGAHDQASRQSGNGEGASMFVPVETSFTREASLVKLSSGSLGQCGGVWLATIHISLLKLLLNEVISRVMVFVDPTAEARESRPRRGRRKDVESSASKELKVDILTLNELTWPELARRYALAVVKLSACVDLSDTSCSDGVKVFRALQGDGGMLFGAISGVSGIKADALLLAEAQRQIRDPANEEKIILMGGKDNSDKVASPLPAIADVNVVPEWAQPLENVRKLPTNVGTRIRKCIFEALERNPPDWAKKMLEHSISKEVYKGNASGPTKKLALSVLTDASGGTVPQKLPEKKPEKESQKTVSIPDSMTKMCRITLRQALTTITEKQKNFCNLLGTSLVNSDEEEFEGIIGFPAMFSRPIDFRTIDMRLAAGAYGGSHDAFMEDVREVLQNLRIAHADDASQLEKVEKLSENFESLYKNEVLNLVQKFATHPISLNHDKSLENELIGALAKLNDLPKAPWDDGLCKVCGVDRDDKSVLLCDTCDSEYHTYCLNPPLARIPDGNWYCPSCCKSKGKGEDKERHDSGSAEKRRPKGYGSEDKSTFKLALSRLVSTMEQREYWEMSVDERIFLLKFLCHELLNSSLLREHIDQCIDKSIDLQQKLKSLGSELRNLKVREDILAIKALKSDSRPNSEPNNEECTTSLCSGDANQSNSETGEGATNGDPIDNSTRDNEMDTVRNEISTLQDAIIELELQLSKVCLRREFLGRDTLGRLYWITTRPGKRPWLVVDGTASLQKEKRNEKSSFLNRSMLLGRSEPVAEVAPSFVLYESEEEVHALVNWLRDGDPRERELKETILTLQRLVFNQDSSLDNPFLPRKILSPQLKSRALGILENQFGDITDDEIKELPKRPKKKGKMSEEKMFRCECLEPIWISRNHCFSCHNTLSTQTELDVHSKNKCTPKIKTKTGVVGNENMKEKDDRTGTNLTRKCPFDFDEICKRFVVKDSIKEDVQQIGLIGSNGVPSFVNKRAKYLDSDNLALLSRKEDVGSGRMVEAGLHLGHSSHLTPTEEHSMGKRKELSDNEKVVGSIDNVQCTVPEASLRLVKGRNAQLVRFLKMDLLDMEAALPDESLRLMRYDSGKRRAWRAFVKTAESIYEMVQAIILLESMIKSEYIKPQWWHWSSLTAAAKTPSITSLALRLYTLDDCIVYTKHASSAATPEPTSSSPCTVKPSNKGKKRKESD</sequence>
<dbReference type="InterPro" id="IPR028942">
    <property type="entry name" value="WHIM1_dom"/>
</dbReference>
<evidence type="ECO:0000256" key="7">
    <source>
        <dbReference type="PROSITE-ProRule" id="PRU00146"/>
    </source>
</evidence>
<dbReference type="GO" id="GO:0000785">
    <property type="term" value="C:chromatin"/>
    <property type="evidence" value="ECO:0007669"/>
    <property type="project" value="UniProtKB-ARBA"/>
</dbReference>
<dbReference type="PANTHER" id="PTHR47162:SF10">
    <property type="entry name" value="METHYL-CPG-BINDING DOMAIN-CONTAINING PROTEIN 9 ISOFORM X1"/>
    <property type="match status" value="1"/>
</dbReference>
<dbReference type="PROSITE" id="PS51542">
    <property type="entry name" value="FYRN"/>
    <property type="match status" value="1"/>
</dbReference>
<organism evidence="11 12">
    <name type="scientific">Rhynchospora breviuscula</name>
    <dbReference type="NCBI Taxonomy" id="2022672"/>
    <lineage>
        <taxon>Eukaryota</taxon>
        <taxon>Viridiplantae</taxon>
        <taxon>Streptophyta</taxon>
        <taxon>Embryophyta</taxon>
        <taxon>Tracheophyta</taxon>
        <taxon>Spermatophyta</taxon>
        <taxon>Magnoliopsida</taxon>
        <taxon>Liliopsida</taxon>
        <taxon>Poales</taxon>
        <taxon>Cyperaceae</taxon>
        <taxon>Cyperoideae</taxon>
        <taxon>Rhynchosporeae</taxon>
        <taxon>Rhynchospora</taxon>
    </lineage>
</organism>